<dbReference type="EMBL" id="JABFOF010000007">
    <property type="protein sequence ID" value="KAG2390675.1"/>
    <property type="molecule type" value="Genomic_DNA"/>
</dbReference>
<name>A0A8T0K4N6_PHAAN</name>
<comment type="similarity">
    <text evidence="1">Belongs to the Mo25 family.</text>
</comment>
<gene>
    <name evidence="2" type="ORF">HKW66_Vig0253870</name>
</gene>
<dbReference type="Proteomes" id="UP000743370">
    <property type="component" value="Unassembled WGS sequence"/>
</dbReference>
<dbReference type="InterPro" id="IPR011989">
    <property type="entry name" value="ARM-like"/>
</dbReference>
<dbReference type="AlphaFoldDB" id="A0A8T0K4N6"/>
<dbReference type="PANTHER" id="PTHR10182:SF34">
    <property type="entry name" value="MO25-LIKE PROTEIN"/>
    <property type="match status" value="1"/>
</dbReference>
<evidence type="ECO:0000256" key="1">
    <source>
        <dbReference type="ARBA" id="ARBA00011012"/>
    </source>
</evidence>
<dbReference type="GO" id="GO:0035556">
    <property type="term" value="P:intracellular signal transduction"/>
    <property type="evidence" value="ECO:0007669"/>
    <property type="project" value="TreeGrafter"/>
</dbReference>
<evidence type="ECO:0000313" key="3">
    <source>
        <dbReference type="Proteomes" id="UP000743370"/>
    </source>
</evidence>
<dbReference type="SUPFAM" id="SSF48371">
    <property type="entry name" value="ARM repeat"/>
    <property type="match status" value="1"/>
</dbReference>
<comment type="caution">
    <text evidence="2">The sequence shown here is derived from an EMBL/GenBank/DDBJ whole genome shotgun (WGS) entry which is preliminary data.</text>
</comment>
<dbReference type="PANTHER" id="PTHR10182">
    <property type="entry name" value="CALCIUM-BINDING PROTEIN 39-RELATED"/>
    <property type="match status" value="1"/>
</dbReference>
<proteinExistence type="inferred from homology"/>
<accession>A0A8T0K4N6</accession>
<sequence length="310" mass="35641">MKKALFKPKPKTPVELVRHARELIIFVESKTCTRESKREEKLSELSKTILEIRTALYGNGESEPNPDACTQITREFFRDDTFRIFILYLAKLKLGARQDATHVIANLQRQRVNSQLIASQYLQENLDLVDMLICGYDKEGDVALTYGAVARECIRHQTVAKHVLESDNMKKFFEYIQLPNFEIASDAVATFKLLGDMLLDRSNAAVMVRYVGSLDNMRILMNLLRDSNKTIQFDTFHVFKLFVANQNKPPEVVSILVTNKHKLLQFLENFNCDKADDHFQADKQQVISEIIALQYKDQPCKSLDNCEVPC</sequence>
<dbReference type="InterPro" id="IPR013878">
    <property type="entry name" value="Mo25"/>
</dbReference>
<organism evidence="2 3">
    <name type="scientific">Phaseolus angularis</name>
    <name type="common">Azuki bean</name>
    <name type="synonym">Vigna angularis</name>
    <dbReference type="NCBI Taxonomy" id="3914"/>
    <lineage>
        <taxon>Eukaryota</taxon>
        <taxon>Viridiplantae</taxon>
        <taxon>Streptophyta</taxon>
        <taxon>Embryophyta</taxon>
        <taxon>Tracheophyta</taxon>
        <taxon>Spermatophyta</taxon>
        <taxon>Magnoliopsida</taxon>
        <taxon>eudicotyledons</taxon>
        <taxon>Gunneridae</taxon>
        <taxon>Pentapetalae</taxon>
        <taxon>rosids</taxon>
        <taxon>fabids</taxon>
        <taxon>Fabales</taxon>
        <taxon>Fabaceae</taxon>
        <taxon>Papilionoideae</taxon>
        <taxon>50 kb inversion clade</taxon>
        <taxon>NPAAA clade</taxon>
        <taxon>indigoferoid/millettioid clade</taxon>
        <taxon>Phaseoleae</taxon>
        <taxon>Vigna</taxon>
    </lineage>
</organism>
<protein>
    <submittedName>
        <fullName evidence="2">Putative MO25-like protein</fullName>
    </submittedName>
</protein>
<dbReference type="GO" id="GO:0043539">
    <property type="term" value="F:protein serine/threonine kinase activator activity"/>
    <property type="evidence" value="ECO:0007669"/>
    <property type="project" value="TreeGrafter"/>
</dbReference>
<dbReference type="Pfam" id="PF08569">
    <property type="entry name" value="Mo25"/>
    <property type="match status" value="1"/>
</dbReference>
<reference evidence="2 3" key="1">
    <citation type="submission" date="2020-05" db="EMBL/GenBank/DDBJ databases">
        <title>Vigna angularis (adzuki bean) Var. LongXiaoDou No. 4 denovo assembly.</title>
        <authorList>
            <person name="Xiang H."/>
        </authorList>
    </citation>
    <scope>NUCLEOTIDE SEQUENCE [LARGE SCALE GENOMIC DNA]</scope>
    <source>
        <tissue evidence="2">Leaf</tissue>
    </source>
</reference>
<dbReference type="Gene3D" id="1.25.10.10">
    <property type="entry name" value="Leucine-rich Repeat Variant"/>
    <property type="match status" value="2"/>
</dbReference>
<dbReference type="InterPro" id="IPR016024">
    <property type="entry name" value="ARM-type_fold"/>
</dbReference>
<evidence type="ECO:0000313" key="2">
    <source>
        <dbReference type="EMBL" id="KAG2390675.1"/>
    </source>
</evidence>